<dbReference type="AlphaFoldDB" id="A0A450SL48"/>
<reference evidence="1" key="1">
    <citation type="submission" date="2019-02" db="EMBL/GenBank/DDBJ databases">
        <authorList>
            <person name="Gruber-Vodicka R. H."/>
            <person name="Seah K. B. B."/>
        </authorList>
    </citation>
    <scope>NUCLEOTIDE SEQUENCE</scope>
    <source>
        <strain evidence="1">BECK_DK47</strain>
    </source>
</reference>
<evidence type="ECO:0000313" key="1">
    <source>
        <dbReference type="EMBL" id="VFJ54340.1"/>
    </source>
</evidence>
<name>A0A450SL48_9GAMM</name>
<accession>A0A450SL48</accession>
<proteinExistence type="predicted"/>
<sequence length="131" mass="14607">MTPETKRLTRLFSQLSRDDRKTLLAFAEFLAERGGVSAEEAPPKEPVAIPRPEKESVVGAIRRLSRTYPMLDKATMLNETSSLMGEHVLHGQPAREIIDRLEAAFERHYRDFSATAGEVKNSRVNGDSVPG</sequence>
<protein>
    <submittedName>
        <fullName evidence="1">Uncharacterized protein</fullName>
    </submittedName>
</protein>
<organism evidence="1">
    <name type="scientific">Candidatus Kentrum sp. DK</name>
    <dbReference type="NCBI Taxonomy" id="2126562"/>
    <lineage>
        <taxon>Bacteria</taxon>
        <taxon>Pseudomonadati</taxon>
        <taxon>Pseudomonadota</taxon>
        <taxon>Gammaproteobacteria</taxon>
        <taxon>Candidatus Kentrum</taxon>
    </lineage>
</organism>
<dbReference type="EMBL" id="CAADEX010000046">
    <property type="protein sequence ID" value="VFJ54340.1"/>
    <property type="molecule type" value="Genomic_DNA"/>
</dbReference>
<gene>
    <name evidence="1" type="ORF">BECKDK2373B_GA0170837_104615</name>
</gene>